<organism evidence="2 3">
    <name type="scientific">Halanaerobacter jeridensis</name>
    <dbReference type="NCBI Taxonomy" id="706427"/>
    <lineage>
        <taxon>Bacteria</taxon>
        <taxon>Bacillati</taxon>
        <taxon>Bacillota</taxon>
        <taxon>Clostridia</taxon>
        <taxon>Halanaerobiales</taxon>
        <taxon>Halobacteroidaceae</taxon>
        <taxon>Halanaerobacter</taxon>
    </lineage>
</organism>
<comment type="caution">
    <text evidence="2">The sequence shown here is derived from an EMBL/GenBank/DDBJ whole genome shotgun (WGS) entry which is preliminary data.</text>
</comment>
<dbReference type="GO" id="GO:0016209">
    <property type="term" value="F:antioxidant activity"/>
    <property type="evidence" value="ECO:0007669"/>
    <property type="project" value="InterPro"/>
</dbReference>
<dbReference type="InterPro" id="IPR013766">
    <property type="entry name" value="Thioredoxin_domain"/>
</dbReference>
<dbReference type="CDD" id="cd02966">
    <property type="entry name" value="TlpA_like_family"/>
    <property type="match status" value="1"/>
</dbReference>
<dbReference type="GO" id="GO:0016491">
    <property type="term" value="F:oxidoreductase activity"/>
    <property type="evidence" value="ECO:0007669"/>
    <property type="project" value="InterPro"/>
</dbReference>
<dbReference type="PROSITE" id="PS00194">
    <property type="entry name" value="THIOREDOXIN_1"/>
    <property type="match status" value="1"/>
</dbReference>
<accession>A0A938XS39</accession>
<dbReference type="InterPro" id="IPR017937">
    <property type="entry name" value="Thioredoxin_CS"/>
</dbReference>
<reference evidence="2" key="1">
    <citation type="submission" date="2021-01" db="EMBL/GenBank/DDBJ databases">
        <title>Genomic Encyclopedia of Type Strains, Phase IV (KMG-IV): sequencing the most valuable type-strain genomes for metagenomic binning, comparative biology and taxonomic classification.</title>
        <authorList>
            <person name="Goeker M."/>
        </authorList>
    </citation>
    <scope>NUCLEOTIDE SEQUENCE</scope>
    <source>
        <strain evidence="2">DSM 23230</strain>
    </source>
</reference>
<proteinExistence type="predicted"/>
<evidence type="ECO:0000259" key="1">
    <source>
        <dbReference type="PROSITE" id="PS51352"/>
    </source>
</evidence>
<dbReference type="PANTHER" id="PTHR42852:SF17">
    <property type="entry name" value="THIOREDOXIN-LIKE PROTEIN HI_1115"/>
    <property type="match status" value="1"/>
</dbReference>
<evidence type="ECO:0000313" key="3">
    <source>
        <dbReference type="Proteomes" id="UP000774000"/>
    </source>
</evidence>
<dbReference type="Pfam" id="PF00578">
    <property type="entry name" value="AhpC-TSA"/>
    <property type="match status" value="1"/>
</dbReference>
<dbReference type="InterPro" id="IPR000866">
    <property type="entry name" value="AhpC/TSA"/>
</dbReference>
<sequence length="181" mass="20560">MSKNFKVGLVIVLALLIVGLGAYYQLNKPTTNKQTKQPEGEVGTDLNNIAPDFELTNLEGEKVSLSDYRGQYVILNFWATWCPPCREEMPDLNDFYEENKEDFVVLAVNLGEEKQKVRQFISYGGYSLPVLLDKGKQIGREYKISVIPTSYFIGPRGKIQYIKKGAVSKTELNQIKQDLQK</sequence>
<dbReference type="PANTHER" id="PTHR42852">
    <property type="entry name" value="THIOL:DISULFIDE INTERCHANGE PROTEIN DSBE"/>
    <property type="match status" value="1"/>
</dbReference>
<dbReference type="Gene3D" id="3.40.30.10">
    <property type="entry name" value="Glutaredoxin"/>
    <property type="match status" value="1"/>
</dbReference>
<dbReference type="EMBL" id="JAFBDQ010000005">
    <property type="protein sequence ID" value="MBM7556465.1"/>
    <property type="molecule type" value="Genomic_DNA"/>
</dbReference>
<feature type="domain" description="Thioredoxin" evidence="1">
    <location>
        <begin position="44"/>
        <end position="181"/>
    </location>
</feature>
<dbReference type="SUPFAM" id="SSF52833">
    <property type="entry name" value="Thioredoxin-like"/>
    <property type="match status" value="1"/>
</dbReference>
<dbReference type="InterPro" id="IPR050553">
    <property type="entry name" value="Thioredoxin_ResA/DsbE_sf"/>
</dbReference>
<gene>
    <name evidence="2" type="ORF">JOC47_001308</name>
</gene>
<evidence type="ECO:0000313" key="2">
    <source>
        <dbReference type="EMBL" id="MBM7556465.1"/>
    </source>
</evidence>
<keyword evidence="3" id="KW-1185">Reference proteome</keyword>
<dbReference type="RefSeq" id="WP_204701239.1">
    <property type="nucleotide sequence ID" value="NZ_JAFBDQ010000005.1"/>
</dbReference>
<dbReference type="AlphaFoldDB" id="A0A938XS39"/>
<dbReference type="Proteomes" id="UP000774000">
    <property type="component" value="Unassembled WGS sequence"/>
</dbReference>
<dbReference type="PROSITE" id="PS51352">
    <property type="entry name" value="THIOREDOXIN_2"/>
    <property type="match status" value="1"/>
</dbReference>
<dbReference type="InterPro" id="IPR036249">
    <property type="entry name" value="Thioredoxin-like_sf"/>
</dbReference>
<name>A0A938XS39_9FIRM</name>
<protein>
    <submittedName>
        <fullName evidence="2">Peroxiredoxin</fullName>
    </submittedName>
</protein>